<evidence type="ECO:0000313" key="1">
    <source>
        <dbReference type="EMBL" id="PNV64518.1"/>
    </source>
</evidence>
<comment type="caution">
    <text evidence="1">The sequence shown here is derived from an EMBL/GenBank/DDBJ whole genome shotgun (WGS) entry which is preliminary data.</text>
</comment>
<accession>A0A2K2U2T6</accession>
<dbReference type="AlphaFoldDB" id="A0A2K2U2T6"/>
<organism evidence="1 2">
    <name type="scientific">Rubneribacter badeniensis</name>
    <dbReference type="NCBI Taxonomy" id="2070688"/>
    <lineage>
        <taxon>Bacteria</taxon>
        <taxon>Bacillati</taxon>
        <taxon>Actinomycetota</taxon>
        <taxon>Coriobacteriia</taxon>
        <taxon>Eggerthellales</taxon>
        <taxon>Eggerthellaceae</taxon>
        <taxon>Rubneribacter</taxon>
    </lineage>
</organism>
<dbReference type="EMBL" id="PPEL01000090">
    <property type="protein sequence ID" value="PNV64518.1"/>
    <property type="molecule type" value="Genomic_DNA"/>
</dbReference>
<dbReference type="Proteomes" id="UP000236488">
    <property type="component" value="Unassembled WGS sequence"/>
</dbReference>
<reference evidence="1 2" key="1">
    <citation type="journal article" date="2018" name="Int. J. Syst. Evol. Microbiol.">
        <title>Rubneribacter badeniensis gen. nov., sp. nov. and Enteroscipio rubneri gen. nov., sp. nov., new members of the Eggerthellaceae isolated from human faeces.</title>
        <authorList>
            <person name="Danylec N."/>
            <person name="Gobl A."/>
            <person name="Stoll D.A."/>
            <person name="Hetzer B."/>
            <person name="Kulling S.E."/>
            <person name="Huch M."/>
        </authorList>
    </citation>
    <scope>NUCLEOTIDE SEQUENCE [LARGE SCALE GENOMIC DNA]</scope>
    <source>
        <strain evidence="1 2">ResAG-85</strain>
    </source>
</reference>
<sequence>MWGCAAPLAHLAERFRCDLDFHSCTVFAMEQLTLAHFIENGDFEWCGNRMRCCHHAVRDALGASGIGSRATVGFLPAL</sequence>
<proteinExistence type="predicted"/>
<protein>
    <submittedName>
        <fullName evidence="1">Uncharacterized protein</fullName>
    </submittedName>
</protein>
<name>A0A2K2U2T6_9ACTN</name>
<keyword evidence="2" id="KW-1185">Reference proteome</keyword>
<gene>
    <name evidence="1" type="ORF">C2L80_11505</name>
</gene>
<evidence type="ECO:0000313" key="2">
    <source>
        <dbReference type="Proteomes" id="UP000236488"/>
    </source>
</evidence>
<dbReference type="RefSeq" id="WP_087196106.1">
    <property type="nucleotide sequence ID" value="NZ_PPEL01000090.1"/>
</dbReference>